<dbReference type="GO" id="GO:0006457">
    <property type="term" value="P:protein folding"/>
    <property type="evidence" value="ECO:0007669"/>
    <property type="project" value="TreeGrafter"/>
</dbReference>
<dbReference type="OrthoDB" id="5582162at2759"/>
<keyword evidence="1" id="KW-0472">Membrane</keyword>
<dbReference type="PANTHER" id="PTHR35329:SF1">
    <property type="entry name" value="CHITIN SYNTHASE EXPORT CHAPERONE"/>
    <property type="match status" value="1"/>
</dbReference>
<keyword evidence="1" id="KW-1133">Transmembrane helix</keyword>
<accession>A0A427XTD4</accession>
<keyword evidence="3" id="KW-1185">Reference proteome</keyword>
<comment type="caution">
    <text evidence="2">The sequence shown here is derived from an EMBL/GenBank/DDBJ whole genome shotgun (WGS) entry which is preliminary data.</text>
</comment>
<dbReference type="STRING" id="1890683.A0A427XTD4"/>
<proteinExistence type="predicted"/>
<evidence type="ECO:0000313" key="2">
    <source>
        <dbReference type="EMBL" id="RSH82100.1"/>
    </source>
</evidence>
<evidence type="ECO:0000313" key="3">
    <source>
        <dbReference type="Proteomes" id="UP000279259"/>
    </source>
</evidence>
<dbReference type="Proteomes" id="UP000279259">
    <property type="component" value="Unassembled WGS sequence"/>
</dbReference>
<dbReference type="InterPro" id="IPR022057">
    <property type="entry name" value="Chs7"/>
</dbReference>
<feature type="transmembrane region" description="Helical" evidence="1">
    <location>
        <begin position="72"/>
        <end position="93"/>
    </location>
</feature>
<reference evidence="2 3" key="1">
    <citation type="submission" date="2018-11" db="EMBL/GenBank/DDBJ databases">
        <title>Genome sequence of Saitozyma podzolica DSM 27192.</title>
        <authorList>
            <person name="Aliyu H."/>
            <person name="Gorte O."/>
            <person name="Ochsenreither K."/>
        </authorList>
    </citation>
    <scope>NUCLEOTIDE SEQUENCE [LARGE SCALE GENOMIC DNA]</scope>
    <source>
        <strain evidence="2 3">DSM 27192</strain>
    </source>
</reference>
<name>A0A427XTD4_9TREE</name>
<feature type="transmembrane region" description="Helical" evidence="1">
    <location>
        <begin position="16"/>
        <end position="34"/>
    </location>
</feature>
<feature type="transmembrane region" description="Helical" evidence="1">
    <location>
        <begin position="41"/>
        <end position="60"/>
    </location>
</feature>
<dbReference type="GO" id="GO:0051082">
    <property type="term" value="F:unfolded protein binding"/>
    <property type="evidence" value="ECO:0007669"/>
    <property type="project" value="TreeGrafter"/>
</dbReference>
<feature type="non-terminal residue" evidence="2">
    <location>
        <position position="1"/>
    </location>
</feature>
<keyword evidence="1" id="KW-0812">Transmembrane</keyword>
<organism evidence="2 3">
    <name type="scientific">Saitozyma podzolica</name>
    <dbReference type="NCBI Taxonomy" id="1890683"/>
    <lineage>
        <taxon>Eukaryota</taxon>
        <taxon>Fungi</taxon>
        <taxon>Dikarya</taxon>
        <taxon>Basidiomycota</taxon>
        <taxon>Agaricomycotina</taxon>
        <taxon>Tremellomycetes</taxon>
        <taxon>Tremellales</taxon>
        <taxon>Trimorphomycetaceae</taxon>
        <taxon>Saitozyma</taxon>
    </lineage>
</organism>
<dbReference type="AlphaFoldDB" id="A0A427XTD4"/>
<dbReference type="PANTHER" id="PTHR35329">
    <property type="entry name" value="CHITIN SYNTHASE EXPORT CHAPERONE"/>
    <property type="match status" value="1"/>
</dbReference>
<dbReference type="EMBL" id="RSCD01000028">
    <property type="protein sequence ID" value="RSH82100.1"/>
    <property type="molecule type" value="Genomic_DNA"/>
</dbReference>
<gene>
    <name evidence="2" type="ORF">EHS25_006033</name>
</gene>
<evidence type="ECO:0000256" key="1">
    <source>
        <dbReference type="SAM" id="Phobius"/>
    </source>
</evidence>
<protein>
    <submittedName>
        <fullName evidence="2">Uncharacterized protein</fullName>
    </submittedName>
</protein>
<dbReference type="GO" id="GO:0005789">
    <property type="term" value="C:endoplasmic reticulum membrane"/>
    <property type="evidence" value="ECO:0007669"/>
    <property type="project" value="TreeGrafter"/>
</dbReference>
<sequence length="109" mass="11886">HPHNGGSVHPQEQNDGSAAVAFFAIMLYVTFVMLKEVKPALMYILAFVLFLGGGIIFFLASEPLCNASNQKVNGAFLSTLLSAGALGAIYYAWMAITEEDWGDDPYDMY</sequence>
<dbReference type="Pfam" id="PF12271">
    <property type="entry name" value="Chs7"/>
    <property type="match status" value="1"/>
</dbReference>